<comment type="caution">
    <text evidence="9">The sequence shown here is derived from an EMBL/GenBank/DDBJ whole genome shotgun (WGS) entry which is preliminary data.</text>
</comment>
<evidence type="ECO:0000256" key="3">
    <source>
        <dbReference type="ARBA" id="ARBA00022741"/>
    </source>
</evidence>
<evidence type="ECO:0000313" key="10">
    <source>
        <dbReference type="Proteomes" id="UP001497623"/>
    </source>
</evidence>
<dbReference type="EMBL" id="CAXKWB010005296">
    <property type="protein sequence ID" value="CAL4077714.1"/>
    <property type="molecule type" value="Genomic_DNA"/>
</dbReference>
<dbReference type="Proteomes" id="UP001497623">
    <property type="component" value="Unassembled WGS sequence"/>
</dbReference>
<dbReference type="GO" id="GO:0051301">
    <property type="term" value="P:cell division"/>
    <property type="evidence" value="ECO:0007669"/>
    <property type="project" value="UniProtKB-KW"/>
</dbReference>
<dbReference type="PANTHER" id="PTHR18884">
    <property type="entry name" value="SEPTIN"/>
    <property type="match status" value="1"/>
</dbReference>
<feature type="domain" description="Septin-type G" evidence="8">
    <location>
        <begin position="88"/>
        <end position="358"/>
    </location>
</feature>
<keyword evidence="3 7" id="KW-0547">Nucleotide-binding</keyword>
<keyword evidence="2" id="KW-0132">Cell division</keyword>
<gene>
    <name evidence="9" type="ORF">MNOR_LOCUS10483</name>
</gene>
<comment type="subcellular location">
    <subcellularLocation>
        <location evidence="1">Cleavage furrow</location>
    </subcellularLocation>
</comment>
<dbReference type="PROSITE" id="PS51719">
    <property type="entry name" value="G_SEPTIN"/>
    <property type="match status" value="1"/>
</dbReference>
<keyword evidence="4" id="KW-0175">Coiled coil</keyword>
<protein>
    <recommendedName>
        <fullName evidence="8">Septin-type G domain-containing protein</fullName>
    </recommendedName>
</protein>
<dbReference type="InterPro" id="IPR030379">
    <property type="entry name" value="G_SEPTIN_dom"/>
</dbReference>
<keyword evidence="10" id="KW-1185">Reference proteome</keyword>
<evidence type="ECO:0000256" key="7">
    <source>
        <dbReference type="RuleBase" id="RU004560"/>
    </source>
</evidence>
<evidence type="ECO:0000256" key="5">
    <source>
        <dbReference type="ARBA" id="ARBA00023134"/>
    </source>
</evidence>
<accession>A0AAV2QEZ7</accession>
<evidence type="ECO:0000256" key="6">
    <source>
        <dbReference type="ARBA" id="ARBA00023306"/>
    </source>
</evidence>
<dbReference type="GO" id="GO:0032154">
    <property type="term" value="C:cleavage furrow"/>
    <property type="evidence" value="ECO:0007669"/>
    <property type="project" value="UniProtKB-SubCell"/>
</dbReference>
<comment type="similarity">
    <text evidence="7">Belongs to the TRAFAC class TrmE-Era-EngA-EngB-Septin-like GTPase superfamily. Septin GTPase family.</text>
</comment>
<evidence type="ECO:0000313" key="9">
    <source>
        <dbReference type="EMBL" id="CAL4077714.1"/>
    </source>
</evidence>
<dbReference type="CDD" id="cd01850">
    <property type="entry name" value="CDC_Septin"/>
    <property type="match status" value="1"/>
</dbReference>
<dbReference type="SUPFAM" id="SSF52540">
    <property type="entry name" value="P-loop containing nucleoside triphosphate hydrolases"/>
    <property type="match status" value="1"/>
</dbReference>
<dbReference type="Pfam" id="PF00735">
    <property type="entry name" value="Septin"/>
    <property type="match status" value="1"/>
</dbReference>
<evidence type="ECO:0000259" key="8">
    <source>
        <dbReference type="PROSITE" id="PS51719"/>
    </source>
</evidence>
<dbReference type="Gene3D" id="3.40.50.300">
    <property type="entry name" value="P-loop containing nucleotide triphosphate hydrolases"/>
    <property type="match status" value="1"/>
</dbReference>
<proteinExistence type="inferred from homology"/>
<name>A0AAV2QEZ7_MEGNR</name>
<keyword evidence="6" id="KW-0131">Cell cycle</keyword>
<organism evidence="9 10">
    <name type="scientific">Meganyctiphanes norvegica</name>
    <name type="common">Northern krill</name>
    <name type="synonym">Thysanopoda norvegica</name>
    <dbReference type="NCBI Taxonomy" id="48144"/>
    <lineage>
        <taxon>Eukaryota</taxon>
        <taxon>Metazoa</taxon>
        <taxon>Ecdysozoa</taxon>
        <taxon>Arthropoda</taxon>
        <taxon>Crustacea</taxon>
        <taxon>Multicrustacea</taxon>
        <taxon>Malacostraca</taxon>
        <taxon>Eumalacostraca</taxon>
        <taxon>Eucarida</taxon>
        <taxon>Euphausiacea</taxon>
        <taxon>Euphausiidae</taxon>
        <taxon>Meganyctiphanes</taxon>
    </lineage>
</organism>
<evidence type="ECO:0000256" key="2">
    <source>
        <dbReference type="ARBA" id="ARBA00022618"/>
    </source>
</evidence>
<dbReference type="AlphaFoldDB" id="A0AAV2QEZ7"/>
<dbReference type="InterPro" id="IPR027417">
    <property type="entry name" value="P-loop_NTPase"/>
</dbReference>
<keyword evidence="5 7" id="KW-0342">GTP-binding</keyword>
<evidence type="ECO:0000256" key="1">
    <source>
        <dbReference type="ARBA" id="ARBA00004626"/>
    </source>
</evidence>
<dbReference type="InterPro" id="IPR016491">
    <property type="entry name" value="Septin"/>
</dbReference>
<evidence type="ECO:0000256" key="4">
    <source>
        <dbReference type="ARBA" id="ARBA00023054"/>
    </source>
</evidence>
<reference evidence="9 10" key="1">
    <citation type="submission" date="2024-05" db="EMBL/GenBank/DDBJ databases">
        <authorList>
            <person name="Wallberg A."/>
        </authorList>
    </citation>
    <scope>NUCLEOTIDE SEQUENCE [LARGE SCALE GENOMIC DNA]</scope>
</reference>
<sequence>MTPGHSDPNIRTAVVEHTTTKQYKGLPNTGYKLLKKDIYKSTKRLLTVWSCIFSMPQAGVTENGPSEGSTYVGIDTLQEQTRIKALRKGYTFNLMVVGRSGLGKSTLVNTLFKTQVARRKPGIDEHLPSTTQVKSTSATLTEGGVRLNLTITDTPGFGDHVNNENCWDPIISFICAQYERYLTEETKVDRPLHINDTRVHCCIYFIPPTGHYLSSLDVEVLKHLHQIVSIVPVVAKADTLTLEERTSFKERIRSDLLHHGIKIYPTMDYEDKEDEIENNKIRERLPFAIVGSTAWHENGLGRKVLGRKSNWGLVEVENKSHNDFAFLRDLLIRTHMQDLIMVTSQSHYEKYRRTKLTSALPKLNGQTHIDQMGESKI</sequence>
<dbReference type="GO" id="GO:0005856">
    <property type="term" value="C:cytoskeleton"/>
    <property type="evidence" value="ECO:0007669"/>
    <property type="project" value="UniProtKB-ARBA"/>
</dbReference>
<dbReference type="GO" id="GO:0005525">
    <property type="term" value="F:GTP binding"/>
    <property type="evidence" value="ECO:0007669"/>
    <property type="project" value="UniProtKB-KW"/>
</dbReference>
<dbReference type="FunFam" id="3.40.50.300:FF:000162">
    <property type="entry name" value="septin-7 isoform X1"/>
    <property type="match status" value="1"/>
</dbReference>